<feature type="compositionally biased region" description="Low complexity" evidence="1">
    <location>
        <begin position="120"/>
        <end position="129"/>
    </location>
</feature>
<organism evidence="3 4">
    <name type="scientific">Candida dubliniensis (strain CD36 / ATCC MYA-646 / CBS 7987 / NCPF 3949 / NRRL Y-17841)</name>
    <name type="common">Yeast</name>
    <dbReference type="NCBI Taxonomy" id="573826"/>
    <lineage>
        <taxon>Eukaryota</taxon>
        <taxon>Fungi</taxon>
        <taxon>Dikarya</taxon>
        <taxon>Ascomycota</taxon>
        <taxon>Saccharomycotina</taxon>
        <taxon>Pichiomycetes</taxon>
        <taxon>Debaryomycetaceae</taxon>
        <taxon>Candida/Lodderomyces clade</taxon>
        <taxon>Candida</taxon>
    </lineage>
</organism>
<name>B9WAR1_CANDC</name>
<feature type="compositionally biased region" description="Polar residues" evidence="1">
    <location>
        <begin position="327"/>
        <end position="345"/>
    </location>
</feature>
<evidence type="ECO:0000313" key="4">
    <source>
        <dbReference type="Proteomes" id="UP000002605"/>
    </source>
</evidence>
<dbReference type="RefSeq" id="XP_002418181.1">
    <property type="nucleotide sequence ID" value="XM_002418136.1"/>
</dbReference>
<feature type="region of interest" description="Disordered" evidence="1">
    <location>
        <begin position="299"/>
        <end position="374"/>
    </location>
</feature>
<dbReference type="Proteomes" id="UP000002605">
    <property type="component" value="Chromosome 2"/>
</dbReference>
<feature type="compositionally biased region" description="Polar residues" evidence="1">
    <location>
        <begin position="300"/>
        <end position="315"/>
    </location>
</feature>
<accession>B9WAR1</accession>
<evidence type="ECO:0000313" key="3">
    <source>
        <dbReference type="EMBL" id="CAX43481.1"/>
    </source>
</evidence>
<feature type="region of interest" description="Disordered" evidence="1">
    <location>
        <begin position="1"/>
        <end position="144"/>
    </location>
</feature>
<dbReference type="PANTHER" id="PTHR28042:SF1">
    <property type="entry name" value="E3 UBIQUITIN-PROTEIN LIGASE COMPLEX SLX5-SLX8 SUBUNIT SLX5"/>
    <property type="match status" value="1"/>
</dbReference>
<dbReference type="VEuPathDB" id="FungiDB:CD36_17030"/>
<dbReference type="EMBL" id="FM992689">
    <property type="protein sequence ID" value="CAX43481.1"/>
    <property type="molecule type" value="Genomic_DNA"/>
</dbReference>
<protein>
    <submittedName>
        <fullName evidence="3">Hexose metabolism-related protein, putative</fullName>
    </submittedName>
</protein>
<feature type="compositionally biased region" description="Polar residues" evidence="1">
    <location>
        <begin position="96"/>
        <end position="113"/>
    </location>
</feature>
<dbReference type="InterPro" id="IPR038886">
    <property type="entry name" value="E3_SLX5/Rfp1"/>
</dbReference>
<dbReference type="HOGENOM" id="CLU_452686_0_0_1"/>
<keyword evidence="4" id="KW-1185">Reference proteome</keyword>
<dbReference type="CGD" id="CAL0000161414">
    <property type="gene designation" value="Cd36_17030"/>
</dbReference>
<feature type="compositionally biased region" description="Low complexity" evidence="1">
    <location>
        <begin position="22"/>
        <end position="41"/>
    </location>
</feature>
<proteinExistence type="predicted"/>
<evidence type="ECO:0000256" key="1">
    <source>
        <dbReference type="SAM" id="MobiDB-lite"/>
    </source>
</evidence>
<dbReference type="OrthoDB" id="4090114at2759"/>
<dbReference type="GO" id="GO:0004842">
    <property type="term" value="F:ubiquitin-protein transferase activity"/>
    <property type="evidence" value="ECO:0007669"/>
    <property type="project" value="TreeGrafter"/>
</dbReference>
<dbReference type="AlphaFoldDB" id="B9WAR1"/>
<feature type="compositionally biased region" description="Acidic residues" evidence="1">
    <location>
        <begin position="135"/>
        <end position="144"/>
    </location>
</feature>
<evidence type="ECO:0000313" key="2">
    <source>
        <dbReference type="CGD" id="CAL0000161414"/>
    </source>
</evidence>
<sequence>MNSDNNPIREPDIKKRKIEPKTSNNNNNNSSQQTTSNTRNNDQIIEILSDEESAPPRPTTTIVNLDTESDDSTLTDVDYRDDNYAGDGGNEIQIVGVNTSNPTPLSTPLSNINRGGVPSNTNINNNNNRTHNDNNDDDDEEDDDDLEILEVRTINNPQNERLSTPVGDIPFVREHNDYRIFGNRPIRNSNPPIIRSQSEMGRRQPLPSPSQIQQGLMPTNRRRSIRERYTGMVHSDYEPWITVPNPELYGGREAFDPARFFQSESTLGRSGLDIRVIELGSRPEDYALIRERLRRDRETTALNSSRQRGRNTTSRAPRRSYLELAANETSNLSSFPHQPPINSTEHSSHSRRGVGNRNGRVRRQQSRHIDSPPFLDDHPFLSDVTTPVPRELRFLGNTYHDVGLALDNLMDSSYTPGGFNAAIERSIMQRIDEDNNRTIDRRLAQETNYNKKTKNEIEKKMANQDEGHTSIIKSNENLVCELCNIILGEGVSEDFHGDSRYNEKFSHHCETYNCQAPWFCVYPFTKVDIELSKRIFVAKCGHLFCGRCVKNIGNRPKIRRKSKTNGGGGDVSILNPKFYAPSTCPELQCQKKFSAKSFTEVYF</sequence>
<feature type="region of interest" description="Disordered" evidence="1">
    <location>
        <begin position="199"/>
        <end position="219"/>
    </location>
</feature>
<feature type="compositionally biased region" description="Basic residues" evidence="1">
    <location>
        <begin position="349"/>
        <end position="366"/>
    </location>
</feature>
<dbReference type="GeneID" id="8045745"/>
<dbReference type="PANTHER" id="PTHR28042">
    <property type="entry name" value="E3 UBIQUITIN-PROTEIN LIGASE COMPLEX SLX5-SLX8 SUBUNIT SLX5"/>
    <property type="match status" value="1"/>
</dbReference>
<dbReference type="GO" id="GO:0033768">
    <property type="term" value="C:SUMO-targeted ubiquitin ligase complex"/>
    <property type="evidence" value="ECO:0007669"/>
    <property type="project" value="TreeGrafter"/>
</dbReference>
<dbReference type="eggNOG" id="ENOG502S9MS">
    <property type="taxonomic scope" value="Eukaryota"/>
</dbReference>
<reference evidence="3 4" key="1">
    <citation type="journal article" date="2009" name="Genome Res.">
        <title>Comparative genomics of the fungal pathogens Candida dubliniensis and Candida albicans.</title>
        <authorList>
            <person name="Jackson A.P."/>
            <person name="Gamble J.A."/>
            <person name="Yeomans T."/>
            <person name="Moran G.P."/>
            <person name="Saunders D."/>
            <person name="Harris D."/>
            <person name="Aslett M."/>
            <person name="Barrell J.F."/>
            <person name="Butler G."/>
            <person name="Citiulo F."/>
            <person name="Coleman D.C."/>
            <person name="de Groot P.W.J."/>
            <person name="Goodwin T.J."/>
            <person name="Quail M.A."/>
            <person name="McQuillan J."/>
            <person name="Munro C.A."/>
            <person name="Pain A."/>
            <person name="Poulter R.T."/>
            <person name="Rajandream M.A."/>
            <person name="Renauld H."/>
            <person name="Spiering M.J."/>
            <person name="Tivey A."/>
            <person name="Gow N.A.R."/>
            <person name="Barrell B."/>
            <person name="Sullivan D.J."/>
            <person name="Berriman M."/>
        </authorList>
    </citation>
    <scope>NUCLEOTIDE SEQUENCE [LARGE SCALE GENOMIC DNA]</scope>
    <source>
        <strain evidence="4">CD36 / ATCC MYA-646 / CBS 7987 / NCPF 3949 / NRRL Y-17841</strain>
    </source>
</reference>
<dbReference type="KEGG" id="cdu:CD36_17030"/>
<gene>
    <name evidence="2" type="ordered locus">Cd36_17030</name>
    <name evidence="3" type="ORF">CD36_17030</name>
</gene>